<keyword evidence="4 15" id="KW-0167">Capsid protein</keyword>
<sequence>MDTLYKMTPVQTMHIMGPDASQYLSEGVKEFASYGQKIFKLNNKFRDTVAAPLHVTTSESQRMAYMYSPQTIDNANQAYWSGRFQLPVPNNRILDMGGSFFDIEGTLDRGKSFKPYGGTAYNCLAPHSSTFNFIRGLVLNAQSGNAVAGLDAPLTASTDVQAAQTAMLTFSGSNPSPNVGLNYTPDPSGLLFGGRAVVLSEDATPTTPSYKDANAYGAYMTPLDIYGAVDDNVGKLYTCRAGVTDANNTARKITDLWACDNTQVSFPDTRVVSYNPDLMTTTRVGNRMNCVAFRDNFINMLYYDSTNTGVLESFANGNNVCLDSAQDRSTELGYQYWLAGVSSRYHNYDIFNQSIDSYDKRVRFFTNRGFDDGLPSYAYNTNARSGLTTGKMVDNTGAELVIQNNASIETQALVGNGKMTHYEINLKSQKFKNWIYTNISEYLPDKYKTPASVTGTNYPPFPTPGTDPTTYAYKNLMIPSQNIVDLFTNIGARYSIPQTDNVNPFNHHRNYGLNHRSMLLGNSRITNFAIQVPNKFFAIKNLALLPGNYNYEWKFRKDVNMVLQSTLGIDLRADEATIDYSRVKLYCPFFPFNHKDVAELDMLLRQQNNSQTFYDPLNSRSQFIEVPAGITNISVTVPAQSWSCFRGWKFNRLKASERCNKNAVYETGLKYSGTYPHIDGTYYLGHTFRALEIKWDTSVPWPGNDRLFSPNYFEMKRTLDNGFADNYCIAQCDMTKDWWLVQNSANYNQGYQGYQYPSSKTYFEYDFMRNFVPMSRQVPKYGATQDGPFNLEPLPGPLPYPGKSTFNNTIRNNSGFIAPRDAMPQTDARGAPYPANWPYPLISEKALPDGQIMTEKKFLCDKYLWNVPFSSNFFNMGELTDEGQSNMVVQSASNLQMNFNLDPMDEPTLIHILYGVFDCVQVSQPARNVISALYFRTPFNIGANA</sequence>
<dbReference type="KEGG" id="vg:80527935"/>
<dbReference type="GO" id="GO:0075521">
    <property type="term" value="P:microtubule-dependent intracellular transport of viral material towards nucleus"/>
    <property type="evidence" value="ECO:0007669"/>
    <property type="project" value="UniProtKB-UniRule"/>
</dbReference>
<feature type="domain" description="Adenovirus Pll hexon C-terminal" evidence="17">
    <location>
        <begin position="608"/>
        <end position="847"/>
    </location>
</feature>
<keyword evidence="3" id="KW-0597">Phosphoprotein</keyword>
<dbReference type="SMR" id="A0A4P8PIP6"/>
<dbReference type="InterPro" id="IPR016110">
    <property type="entry name" value="Adenovirus_Pll_hexon_sub3"/>
</dbReference>
<evidence type="ECO:0000256" key="3">
    <source>
        <dbReference type="ARBA" id="ARBA00022553"/>
    </source>
</evidence>
<comment type="function">
    <text evidence="13">Major capsid protein that self-associates to form 240 hexon trimers, each in the shape of a hexagon, building most of the pseudo T=25 capsid. Assembled into trimeric units with the help of the chaperone shutoff protein. Transported by pre-protein VI to the nucleus where it associates with other structural proteins to form an empty capsid. Might be involved, through its interaction with host dyneins, in the intracellular microtubule-dependent transport of incoming viral capsid to the nucleus.</text>
</comment>
<evidence type="ECO:0000259" key="16">
    <source>
        <dbReference type="Pfam" id="PF01065"/>
    </source>
</evidence>
<dbReference type="RefSeq" id="YP_010790530.1">
    <property type="nucleotide sequence ID" value="NC_075448.1"/>
</dbReference>
<reference evidence="18" key="1">
    <citation type="journal article" date="2019" name="Infect. Genet. Evol.">
        <title>Unconventional gene arrangement and content revealed by full genome analysis of the white sturgeon adenovirus, the single member of the genus Ichtadenovirus.</title>
        <authorList>
            <person name="Doszpoly A."/>
            <person name="Harrach B."/>
            <person name="LaPatra S."/>
            <person name="Benko M."/>
        </authorList>
    </citation>
    <scope>NUCLEOTIDE SEQUENCE</scope>
    <source>
        <strain evidence="18">WSAdV1/1996</strain>
    </source>
</reference>
<dbReference type="SUPFAM" id="SSF49749">
    <property type="entry name" value="Group II dsDNA viruses VP"/>
    <property type="match status" value="2"/>
</dbReference>
<evidence type="ECO:0000256" key="8">
    <source>
        <dbReference type="ARBA" id="ARBA00022921"/>
    </source>
</evidence>
<keyword evidence="8 15" id="KW-0426">Late protein</keyword>
<evidence type="ECO:0000256" key="14">
    <source>
        <dbReference type="ARBA" id="ARBA00032254"/>
    </source>
</evidence>
<dbReference type="Pfam" id="PF03678">
    <property type="entry name" value="Adeno_hexon_C"/>
    <property type="match status" value="1"/>
</dbReference>
<evidence type="ECO:0000256" key="15">
    <source>
        <dbReference type="RuleBase" id="RU361265"/>
    </source>
</evidence>
<dbReference type="InterPro" id="IPR016107">
    <property type="entry name" value="Adenovirus_Pll_hexon_N"/>
</dbReference>
<dbReference type="Pfam" id="PF01065">
    <property type="entry name" value="Adeno_hexon"/>
    <property type="match status" value="1"/>
</dbReference>
<proteinExistence type="evidence at transcript level"/>
<evidence type="ECO:0000256" key="1">
    <source>
        <dbReference type="ARBA" id="ARBA00008659"/>
    </source>
</evidence>
<dbReference type="Proteomes" id="UP000318653">
    <property type="component" value="Segment"/>
</dbReference>
<keyword evidence="12" id="KW-1160">Virus entry into host cell</keyword>
<evidence type="ECO:0000256" key="5">
    <source>
        <dbReference type="ARBA" id="ARBA00022562"/>
    </source>
</evidence>
<evidence type="ECO:0000256" key="9">
    <source>
        <dbReference type="ARBA" id="ARBA00022952"/>
    </source>
</evidence>
<dbReference type="InterPro" id="IPR016112">
    <property type="entry name" value="VP_dsDNA_II"/>
</dbReference>
<dbReference type="Gene3D" id="2.70.9.10">
    <property type="entry name" value="Adenovirus Type 2 Hexon, domain 4"/>
    <property type="match status" value="2"/>
</dbReference>
<evidence type="ECO:0000256" key="4">
    <source>
        <dbReference type="ARBA" id="ARBA00022561"/>
    </source>
</evidence>
<dbReference type="GO" id="GO:0043657">
    <property type="term" value="C:host cell"/>
    <property type="evidence" value="ECO:0007669"/>
    <property type="project" value="GOC"/>
</dbReference>
<dbReference type="GO" id="GO:0046718">
    <property type="term" value="P:symbiont entry into host cell"/>
    <property type="evidence" value="ECO:0007669"/>
    <property type="project" value="UniProtKB-UniRule"/>
</dbReference>
<name>A0A4P8PIP6_9ADEN</name>
<dbReference type="EMBL" id="MK101347">
    <property type="protein sequence ID" value="QCQ84158.1"/>
    <property type="molecule type" value="Genomic_DNA"/>
</dbReference>
<dbReference type="Gene3D" id="3.90.39.10">
    <property type="entry name" value="Hexon Major Viral Coat Protein, domain 2"/>
    <property type="match status" value="1"/>
</dbReference>
<keyword evidence="10" id="KW-1176">Cytoplasmic inwards viral transport</keyword>
<dbReference type="GO" id="GO:0042025">
    <property type="term" value="C:host cell nucleus"/>
    <property type="evidence" value="ECO:0007669"/>
    <property type="project" value="UniProtKB-SubCell"/>
</dbReference>
<feature type="domain" description="Adenovirus Pll hexon N-terminal" evidence="16">
    <location>
        <begin position="11"/>
        <end position="605"/>
    </location>
</feature>
<comment type="similarity">
    <text evidence="1 15">Belongs to the adenoviridae hexon protein family.</text>
</comment>
<evidence type="ECO:0000256" key="13">
    <source>
        <dbReference type="ARBA" id="ARBA00024662"/>
    </source>
</evidence>
<evidence type="ECO:0000256" key="10">
    <source>
        <dbReference type="ARBA" id="ARBA00023120"/>
    </source>
</evidence>
<dbReference type="InterPro" id="IPR044942">
    <property type="entry name" value="Adenovirus_Pll_hexon_sub2"/>
</dbReference>
<keyword evidence="9" id="KW-1177">Microtubular inwards viral transport</keyword>
<dbReference type="GO" id="GO:0039623">
    <property type="term" value="C:T=25 icosahedral viral capsid"/>
    <property type="evidence" value="ECO:0007669"/>
    <property type="project" value="UniProtKB-UniRule"/>
</dbReference>
<keyword evidence="7 15" id="KW-0946">Virion</keyword>
<evidence type="ECO:0000313" key="19">
    <source>
        <dbReference type="Proteomes" id="UP000318653"/>
    </source>
</evidence>
<evidence type="ECO:0000256" key="12">
    <source>
        <dbReference type="ARBA" id="ARBA00023296"/>
    </source>
</evidence>
<evidence type="ECO:0000259" key="17">
    <source>
        <dbReference type="Pfam" id="PF03678"/>
    </source>
</evidence>
<protein>
    <recommendedName>
        <fullName evidence="2 15">Hexon protein</fullName>
        <shortName evidence="15">CP-H</shortName>
    </recommendedName>
    <alternativeName>
        <fullName evidence="14 15">Protein II</fullName>
    </alternativeName>
</protein>
<keyword evidence="19" id="KW-1185">Reference proteome</keyword>
<evidence type="ECO:0000256" key="2">
    <source>
        <dbReference type="ARBA" id="ARBA00019716"/>
    </source>
</evidence>
<keyword evidence="5 15" id="KW-1048">Host nucleus</keyword>
<dbReference type="GeneID" id="80527935"/>
<keyword evidence="11 15" id="KW-1148">T=25 icosahedral capsid protein</keyword>
<comment type="induction">
    <text evidence="15">Expressed in the late phase of the viral replicative cycle.</text>
</comment>
<accession>A0A4P8PIP6</accession>
<comment type="subcellular location">
    <subcellularLocation>
        <location evidence="15">Virion</location>
    </subcellularLocation>
    <subcellularLocation>
        <location evidence="15">Host nucleus</location>
    </subcellularLocation>
</comment>
<comment type="subunit">
    <text evidence="15">Homotrimer.</text>
</comment>
<evidence type="ECO:0000256" key="7">
    <source>
        <dbReference type="ARBA" id="ARBA00022844"/>
    </source>
</evidence>
<evidence type="ECO:0000256" key="11">
    <source>
        <dbReference type="ARBA" id="ARBA00023275"/>
    </source>
</evidence>
<evidence type="ECO:0000313" key="18">
    <source>
        <dbReference type="EMBL" id="QCQ84158.1"/>
    </source>
</evidence>
<keyword evidence="6" id="KW-0945">Host-virus interaction</keyword>
<dbReference type="InterPro" id="IPR016108">
    <property type="entry name" value="Adenovirus_Pll_hexon_C"/>
</dbReference>
<evidence type="ECO:0000256" key="6">
    <source>
        <dbReference type="ARBA" id="ARBA00022581"/>
    </source>
</evidence>
<organism evidence="18">
    <name type="scientific">White sturgeon adenovirus 1</name>
    <dbReference type="NCBI Taxonomy" id="2580388"/>
    <lineage>
        <taxon>Viruses</taxon>
        <taxon>Varidnaviria</taxon>
        <taxon>Bamfordvirae</taxon>
        <taxon>Preplasmiviricota</taxon>
        <taxon>Polisuviricotina</taxon>
        <taxon>Pharingeaviricetes</taxon>
        <taxon>Rowavirales</taxon>
        <taxon>Adenoviridae</taxon>
        <taxon>Ichtadenovirus</taxon>
        <taxon>Ichtadenovirus acipenseris</taxon>
        <taxon>Sturgeon ichtadenovirus A</taxon>
    </lineage>
</organism>
<dbReference type="Gene3D" id="3.90.249.10">
    <property type="entry name" value="Hexon Major Viral Coat Protein, domain 3"/>
    <property type="match status" value="2"/>
</dbReference>